<dbReference type="EMBL" id="CP043311">
    <property type="protein sequence ID" value="QEY61907.1"/>
    <property type="molecule type" value="Genomic_DNA"/>
</dbReference>
<dbReference type="KEGG" id="plal:FXN65_07465"/>
<dbReference type="InterPro" id="IPR011083">
    <property type="entry name" value="Phage_tail_collar_dom"/>
</dbReference>
<dbReference type="InterPro" id="IPR037053">
    <property type="entry name" value="Phage_tail_collar_dom_sf"/>
</dbReference>
<reference evidence="2 3" key="1">
    <citation type="submission" date="2019-08" db="EMBL/GenBank/DDBJ databases">
        <title>Whole-genome Sequencing of e-waste polymer degrading bacterium Pseudomonas sp. strain PE08.</title>
        <authorList>
            <person name="Kirdat K."/>
            <person name="Debbarma P."/>
            <person name="Narawade N."/>
            <person name="Suyal D."/>
            <person name="Thorat V."/>
            <person name="Shouche Y."/>
            <person name="Goel R."/>
            <person name="Yadav A."/>
        </authorList>
    </citation>
    <scope>NUCLEOTIDE SEQUENCE [LARGE SCALE GENOMIC DNA]</scope>
    <source>
        <strain evidence="2 3">PE08</strain>
    </source>
</reference>
<gene>
    <name evidence="2" type="ORF">FXN65_07465</name>
</gene>
<evidence type="ECO:0000313" key="2">
    <source>
        <dbReference type="EMBL" id="QEY61907.1"/>
    </source>
</evidence>
<evidence type="ECO:0000313" key="3">
    <source>
        <dbReference type="Proteomes" id="UP000327179"/>
    </source>
</evidence>
<evidence type="ECO:0000259" key="1">
    <source>
        <dbReference type="Pfam" id="PF07484"/>
    </source>
</evidence>
<name>A0A5J6QHG0_9GAMM</name>
<dbReference type="Gene3D" id="3.90.1340.10">
    <property type="entry name" value="Phage tail collar domain"/>
    <property type="match status" value="1"/>
</dbReference>
<keyword evidence="3" id="KW-1185">Reference proteome</keyword>
<organism evidence="2 3">
    <name type="scientific">Metapseudomonas lalkuanensis</name>
    <dbReference type="NCBI Taxonomy" id="2604832"/>
    <lineage>
        <taxon>Bacteria</taxon>
        <taxon>Pseudomonadati</taxon>
        <taxon>Pseudomonadota</taxon>
        <taxon>Gammaproteobacteria</taxon>
        <taxon>Pseudomonadales</taxon>
        <taxon>Pseudomonadaceae</taxon>
        <taxon>Metapseudomonas</taxon>
    </lineage>
</organism>
<accession>A0A5J6QHG0</accession>
<feature type="domain" description="Phage tail collar" evidence="1">
    <location>
        <begin position="8"/>
        <end position="63"/>
    </location>
</feature>
<dbReference type="Pfam" id="PF07484">
    <property type="entry name" value="Collar"/>
    <property type="match status" value="1"/>
</dbReference>
<dbReference type="RefSeq" id="WP_151132450.1">
    <property type="nucleotide sequence ID" value="NZ_CP043311.1"/>
</dbReference>
<dbReference type="AlphaFoldDB" id="A0A5J6QHG0"/>
<sequence>MDIESYLGVIAPFAGNFAPRNWMTCSGQLLSIQQNQALFALLGVAYGGNGVQTFGLPNLNGRAAVGQSAQYPLGQTAGSENVTLTTLNLPVHTHGATAEATVVLQSSTTAAASEQPAADATLAQAQGSSGRTGVTVQIYAPAPGSVELPVQASLQVTLELNGQNLPTGVVQPFLALTQCICTQGVFPSRN</sequence>
<dbReference type="Proteomes" id="UP000327179">
    <property type="component" value="Chromosome"/>
</dbReference>
<protein>
    <submittedName>
        <fullName evidence="2">Phage tail protein</fullName>
    </submittedName>
</protein>
<proteinExistence type="predicted"/>
<dbReference type="SUPFAM" id="SSF88874">
    <property type="entry name" value="Receptor-binding domain of short tail fibre protein gp12"/>
    <property type="match status" value="1"/>
</dbReference>